<dbReference type="EMBL" id="KK107144">
    <property type="protein sequence ID" value="EZA57541.1"/>
    <property type="molecule type" value="Genomic_DNA"/>
</dbReference>
<evidence type="ECO:0000313" key="1">
    <source>
        <dbReference type="EMBL" id="EZA57541.1"/>
    </source>
</evidence>
<accession>A0A026WPG1</accession>
<reference evidence="1 2" key="1">
    <citation type="journal article" date="2014" name="Curr. Biol.">
        <title>The genome of the clonal raider ant Cerapachys biroi.</title>
        <authorList>
            <person name="Oxley P.R."/>
            <person name="Ji L."/>
            <person name="Fetter-Pruneda I."/>
            <person name="McKenzie S.K."/>
            <person name="Li C."/>
            <person name="Hu H."/>
            <person name="Zhang G."/>
            <person name="Kronauer D.J."/>
        </authorList>
    </citation>
    <scope>NUCLEOTIDE SEQUENCE [LARGE SCALE GENOMIC DNA]</scope>
</reference>
<sequence length="59" mass="6915">MTRDNMIACLKMQQVASLQVRSPRLATEIEKFCCWGNVIRNEKKEKEIENVNIKTRDFG</sequence>
<dbReference type="Proteomes" id="UP000053097">
    <property type="component" value="Unassembled WGS sequence"/>
</dbReference>
<keyword evidence="2" id="KW-1185">Reference proteome</keyword>
<organism evidence="1 2">
    <name type="scientific">Ooceraea biroi</name>
    <name type="common">Clonal raider ant</name>
    <name type="synonym">Cerapachys biroi</name>
    <dbReference type="NCBI Taxonomy" id="2015173"/>
    <lineage>
        <taxon>Eukaryota</taxon>
        <taxon>Metazoa</taxon>
        <taxon>Ecdysozoa</taxon>
        <taxon>Arthropoda</taxon>
        <taxon>Hexapoda</taxon>
        <taxon>Insecta</taxon>
        <taxon>Pterygota</taxon>
        <taxon>Neoptera</taxon>
        <taxon>Endopterygota</taxon>
        <taxon>Hymenoptera</taxon>
        <taxon>Apocrita</taxon>
        <taxon>Aculeata</taxon>
        <taxon>Formicoidea</taxon>
        <taxon>Formicidae</taxon>
        <taxon>Dorylinae</taxon>
        <taxon>Ooceraea</taxon>
    </lineage>
</organism>
<gene>
    <name evidence="1" type="ORF">X777_02077</name>
</gene>
<name>A0A026WPG1_OOCBI</name>
<proteinExistence type="predicted"/>
<protein>
    <submittedName>
        <fullName evidence="1">Uncharacterized protein</fullName>
    </submittedName>
</protein>
<dbReference type="AlphaFoldDB" id="A0A026WPG1"/>
<evidence type="ECO:0000313" key="2">
    <source>
        <dbReference type="Proteomes" id="UP000053097"/>
    </source>
</evidence>